<dbReference type="InterPro" id="IPR036621">
    <property type="entry name" value="Anticodon-bd_dom_sf"/>
</dbReference>
<dbReference type="SUPFAM" id="SSF52954">
    <property type="entry name" value="Class II aaRS ABD-related"/>
    <property type="match status" value="1"/>
</dbReference>
<protein>
    <recommendedName>
        <fullName evidence="1">Anticodon-binding domain-containing protein</fullName>
    </recommendedName>
</protein>
<dbReference type="Gene3D" id="3.40.50.800">
    <property type="entry name" value="Anticodon-binding domain"/>
    <property type="match status" value="1"/>
</dbReference>
<evidence type="ECO:0000259" key="1">
    <source>
        <dbReference type="Pfam" id="PF03129"/>
    </source>
</evidence>
<feature type="domain" description="Anticodon-binding" evidence="1">
    <location>
        <begin position="344"/>
        <end position="430"/>
    </location>
</feature>
<proteinExistence type="predicted"/>
<dbReference type="InterPro" id="IPR027031">
    <property type="entry name" value="Gly-tRNA_synthase/POLG2"/>
</dbReference>
<gene>
    <name evidence="2" type="ORF">SPARVUS_LOCUS11799265</name>
</gene>
<dbReference type="Pfam" id="PF03129">
    <property type="entry name" value="HGTP_anticodon"/>
    <property type="match status" value="1"/>
</dbReference>
<name>A0ABN9FCT5_9NEOB</name>
<organism evidence="2 3">
    <name type="scientific">Staurois parvus</name>
    <dbReference type="NCBI Taxonomy" id="386267"/>
    <lineage>
        <taxon>Eukaryota</taxon>
        <taxon>Metazoa</taxon>
        <taxon>Chordata</taxon>
        <taxon>Craniata</taxon>
        <taxon>Vertebrata</taxon>
        <taxon>Euteleostomi</taxon>
        <taxon>Amphibia</taxon>
        <taxon>Batrachia</taxon>
        <taxon>Anura</taxon>
        <taxon>Neobatrachia</taxon>
        <taxon>Ranoidea</taxon>
        <taxon>Ranidae</taxon>
        <taxon>Staurois</taxon>
    </lineage>
</organism>
<keyword evidence="3" id="KW-1185">Reference proteome</keyword>
<dbReference type="PANTHER" id="PTHR10745">
    <property type="entry name" value="GLYCYL-TRNA SYNTHETASE/DNA POLYMERASE SUBUNIT GAMMA-2"/>
    <property type="match status" value="1"/>
</dbReference>
<evidence type="ECO:0000313" key="2">
    <source>
        <dbReference type="EMBL" id="CAI9594839.1"/>
    </source>
</evidence>
<dbReference type="Proteomes" id="UP001162483">
    <property type="component" value="Unassembled WGS sequence"/>
</dbReference>
<dbReference type="InterPro" id="IPR004154">
    <property type="entry name" value="Anticodon-bd"/>
</dbReference>
<accession>A0ABN9FCT5</accession>
<dbReference type="InterPro" id="IPR045864">
    <property type="entry name" value="aa-tRNA-synth_II/BPL/LPL"/>
</dbReference>
<dbReference type="EMBL" id="CATNWA010016713">
    <property type="protein sequence ID" value="CAI9594839.1"/>
    <property type="molecule type" value="Genomic_DNA"/>
</dbReference>
<dbReference type="Gene3D" id="3.30.930.10">
    <property type="entry name" value="Bira Bifunctional Protein, Domain 2"/>
    <property type="match status" value="1"/>
</dbReference>
<comment type="caution">
    <text evidence="2">The sequence shown here is derived from an EMBL/GenBank/DDBJ whole genome shotgun (WGS) entry which is preliminary data.</text>
</comment>
<dbReference type="PANTHER" id="PTHR10745:SF8">
    <property type="entry name" value="DNA POLYMERASE SUBUNIT GAMMA-2, MITOCHONDRIAL"/>
    <property type="match status" value="1"/>
</dbReference>
<dbReference type="SUPFAM" id="SSF55681">
    <property type="entry name" value="Class II aaRS and biotin synthetases"/>
    <property type="match status" value="1"/>
</dbReference>
<evidence type="ECO:0000313" key="3">
    <source>
        <dbReference type="Proteomes" id="UP001162483"/>
    </source>
</evidence>
<sequence length="440" mass="49419">MSGCALALVRRTRRTSRASLLLQCRRLAAGGRTSDDLLDLCRGRGFLLGEEMSPASVLGGRHSLGPLGAQMKRNLVKEWWDAMLLHQEQVLPIDSLCHLPGASNSSPRPPLKTLPQWHLDRLQNQGPTQEELETMATLRQDLLYGALYCYPSCLELLNRKLPFGIAEVGRCFQPITGEENPDTCRVSERTAASLVWFSSAKTCAQWRDFWLRQRLLWWRKFAQVPSRFSSGDHQDEEGRKLTIIQYDFPWGKEPIERLGSMDDSALTQMHHVPAAPLHGRDGRKSVLPHVVWVSSEVERGLLAYLSDSLQVTENTAPRGKEQRRAVLKIHPSLAPIKVAVDMGKGPAVDLRLVCQGLCSELQGRGISIWPGYLETLQTPMEQLFTRYDEMGVLFTALVSDVTLQSGLLHLRSRDTTIRETMHISKLSAFLMQHLTAAAKL</sequence>
<reference evidence="2" key="1">
    <citation type="submission" date="2023-05" db="EMBL/GenBank/DDBJ databases">
        <authorList>
            <person name="Stuckert A."/>
        </authorList>
    </citation>
    <scope>NUCLEOTIDE SEQUENCE</scope>
</reference>